<evidence type="ECO:0000259" key="3">
    <source>
        <dbReference type="PROSITE" id="PS50043"/>
    </source>
</evidence>
<comment type="caution">
    <text evidence="4">The sequence shown here is derived from an EMBL/GenBank/DDBJ whole genome shotgun (WGS) entry which is preliminary data.</text>
</comment>
<name>A0A8J3XB83_9ACTN</name>
<dbReference type="PANTHER" id="PTHR16305">
    <property type="entry name" value="TESTICULAR SOLUBLE ADENYLYL CYCLASE"/>
    <property type="match status" value="1"/>
</dbReference>
<keyword evidence="1" id="KW-0547">Nucleotide-binding</keyword>
<dbReference type="PANTHER" id="PTHR16305:SF35">
    <property type="entry name" value="TRANSCRIPTIONAL ACTIVATOR DOMAIN"/>
    <property type="match status" value="1"/>
</dbReference>
<dbReference type="GO" id="GO:0004016">
    <property type="term" value="F:adenylate cyclase activity"/>
    <property type="evidence" value="ECO:0007669"/>
    <property type="project" value="TreeGrafter"/>
</dbReference>
<keyword evidence="5" id="KW-1185">Reference proteome</keyword>
<gene>
    <name evidence="4" type="ORF">Pmi06nite_82020</name>
</gene>
<evidence type="ECO:0000313" key="4">
    <source>
        <dbReference type="EMBL" id="GII34760.1"/>
    </source>
</evidence>
<dbReference type="SMART" id="SM00421">
    <property type="entry name" value="HTH_LUXR"/>
    <property type="match status" value="1"/>
</dbReference>
<dbReference type="RefSeq" id="WP_203958539.1">
    <property type="nucleotide sequence ID" value="NZ_BOOO01000057.1"/>
</dbReference>
<dbReference type="SUPFAM" id="SSF46894">
    <property type="entry name" value="C-terminal effector domain of the bipartite response regulators"/>
    <property type="match status" value="1"/>
</dbReference>
<keyword evidence="2" id="KW-0067">ATP-binding</keyword>
<dbReference type="InterPro" id="IPR041664">
    <property type="entry name" value="AAA_16"/>
</dbReference>
<organism evidence="4 5">
    <name type="scientific">Planotetraspora mira</name>
    <dbReference type="NCBI Taxonomy" id="58121"/>
    <lineage>
        <taxon>Bacteria</taxon>
        <taxon>Bacillati</taxon>
        <taxon>Actinomycetota</taxon>
        <taxon>Actinomycetes</taxon>
        <taxon>Streptosporangiales</taxon>
        <taxon>Streptosporangiaceae</taxon>
        <taxon>Planotetraspora</taxon>
    </lineage>
</organism>
<dbReference type="CDD" id="cd06170">
    <property type="entry name" value="LuxR_C_like"/>
    <property type="match status" value="1"/>
</dbReference>
<evidence type="ECO:0000313" key="5">
    <source>
        <dbReference type="Proteomes" id="UP000650628"/>
    </source>
</evidence>
<protein>
    <recommendedName>
        <fullName evidence="3">HTH luxR-type domain-containing protein</fullName>
    </recommendedName>
</protein>
<dbReference type="Proteomes" id="UP000650628">
    <property type="component" value="Unassembled WGS sequence"/>
</dbReference>
<dbReference type="InterPro" id="IPR036388">
    <property type="entry name" value="WH-like_DNA-bd_sf"/>
</dbReference>
<dbReference type="AlphaFoldDB" id="A0A8J3XB83"/>
<dbReference type="Gene3D" id="3.40.50.300">
    <property type="entry name" value="P-loop containing nucleotide triphosphate hydrolases"/>
    <property type="match status" value="1"/>
</dbReference>
<dbReference type="GO" id="GO:0005524">
    <property type="term" value="F:ATP binding"/>
    <property type="evidence" value="ECO:0007669"/>
    <property type="project" value="UniProtKB-KW"/>
</dbReference>
<feature type="domain" description="HTH luxR-type" evidence="3">
    <location>
        <begin position="751"/>
        <end position="813"/>
    </location>
</feature>
<dbReference type="Gene3D" id="1.10.10.10">
    <property type="entry name" value="Winged helix-like DNA-binding domain superfamily/Winged helix DNA-binding domain"/>
    <property type="match status" value="1"/>
</dbReference>
<dbReference type="Pfam" id="PF13191">
    <property type="entry name" value="AAA_16"/>
    <property type="match status" value="1"/>
</dbReference>
<dbReference type="SUPFAM" id="SSF52540">
    <property type="entry name" value="P-loop containing nucleoside triphosphate hydrolases"/>
    <property type="match status" value="1"/>
</dbReference>
<dbReference type="Pfam" id="PF00196">
    <property type="entry name" value="GerE"/>
    <property type="match status" value="1"/>
</dbReference>
<sequence length="813" mass="87451">MLLGREEERAQLEGLLTAAREGAGGVLVLRGQAGIGKTALLDHAVREARGARVVRVAGIESETEIGFAALHQLLLPFLGRLPNLPPPQRSALAAVFGLRQSKEPERFLVGLAALSLLADAAGEPLLCVVDDAQWLDQESAQVLAFVARRLQAERLVMMFAVREPITRLLPLAGLPDREIRGLAPRAAAELLASATPGRLDDRISERIVAETGGNPLALIELAHELDLGHLTGAARLPDPLPISQRLGARFVREIRDLPASSQMMLLTAAAEQTGDPAVLWRAGAELGFGWDAGAVAEARQLLEPGTRVRFRHPLIRSAVYYGASSGERQRVHQVLAAVTDPDRDPDRRAWHLAEAAPGPDEVLAAALEDAAGTARSRGGSDAEVIIRMRAAEMTPEPARRAGRLVATAQAALTAGAFSQAGSLVESAEPALVDPLTRALAAEIRGKIQMRAGGSAARLPALLLTTARAYEHVDVRRRREKLLEAMDMVFTIRQAALEVTPLEIAKEALTLAPPPEGEATPGDLLLEGCATLIAIGYAEAVPVLHAALAALADLADQRAPGTLGVAAAHAVWDDRFADEPADERAPAVAGPSEALGRGRYRDAFEAARHLCELDMVNLDHQRLPDLIEAGVRCGERDQAQSALSRLRAKAQVAGTPWALGLLARSEALLAEPADAERLYLLAIEHLERTRMTADLARAYLLYGEWLRRHRRRNDARARLSMAHDMFVEMGAAAFADRCRIELVAAGTRHGASANATDDLTPQERQIATLAAGRATNQEIAAQLFISPSTVDYHLKKVFRKLGVTSRRQLKLRKP</sequence>
<dbReference type="EMBL" id="BOOO01000057">
    <property type="protein sequence ID" value="GII34760.1"/>
    <property type="molecule type" value="Genomic_DNA"/>
</dbReference>
<accession>A0A8J3XB83</accession>
<proteinExistence type="predicted"/>
<dbReference type="InterPro" id="IPR027417">
    <property type="entry name" value="P-loop_NTPase"/>
</dbReference>
<dbReference type="GO" id="GO:0005737">
    <property type="term" value="C:cytoplasm"/>
    <property type="evidence" value="ECO:0007669"/>
    <property type="project" value="TreeGrafter"/>
</dbReference>
<dbReference type="PRINTS" id="PR00038">
    <property type="entry name" value="HTHLUXR"/>
</dbReference>
<dbReference type="PROSITE" id="PS50043">
    <property type="entry name" value="HTH_LUXR_2"/>
    <property type="match status" value="1"/>
</dbReference>
<evidence type="ECO:0000256" key="1">
    <source>
        <dbReference type="ARBA" id="ARBA00022741"/>
    </source>
</evidence>
<evidence type="ECO:0000256" key="2">
    <source>
        <dbReference type="ARBA" id="ARBA00022840"/>
    </source>
</evidence>
<dbReference type="GO" id="GO:0006355">
    <property type="term" value="P:regulation of DNA-templated transcription"/>
    <property type="evidence" value="ECO:0007669"/>
    <property type="project" value="InterPro"/>
</dbReference>
<dbReference type="InterPro" id="IPR016032">
    <property type="entry name" value="Sig_transdc_resp-reg_C-effctor"/>
</dbReference>
<dbReference type="InterPro" id="IPR000792">
    <property type="entry name" value="Tscrpt_reg_LuxR_C"/>
</dbReference>
<reference evidence="4 5" key="1">
    <citation type="submission" date="2021-01" db="EMBL/GenBank/DDBJ databases">
        <title>Whole genome shotgun sequence of Planotetraspora mira NBRC 15435.</title>
        <authorList>
            <person name="Komaki H."/>
            <person name="Tamura T."/>
        </authorList>
    </citation>
    <scope>NUCLEOTIDE SEQUENCE [LARGE SCALE GENOMIC DNA]</scope>
    <source>
        <strain evidence="4 5">NBRC 15435</strain>
    </source>
</reference>
<dbReference type="GO" id="GO:0003677">
    <property type="term" value="F:DNA binding"/>
    <property type="evidence" value="ECO:0007669"/>
    <property type="project" value="InterPro"/>
</dbReference>